<reference evidence="8 9" key="1">
    <citation type="submission" date="2018-05" db="EMBL/GenBank/DDBJ databases">
        <title>Genomic Encyclopedia of Type Strains, Phase IV (KMG-IV): sequencing the most valuable type-strain genomes for metagenomic binning, comparative biology and taxonomic classification.</title>
        <authorList>
            <person name="Goeker M."/>
        </authorList>
    </citation>
    <scope>NUCLEOTIDE SEQUENCE [LARGE SCALE GENOMIC DNA]</scope>
    <source>
        <strain evidence="8 9">DSM 44704</strain>
    </source>
</reference>
<dbReference type="InterPro" id="IPR011206">
    <property type="entry name" value="Citrate_lyase_beta/mcl1/mcl2"/>
</dbReference>
<name>A0A318K9J3_9NOCA</name>
<dbReference type="SUPFAM" id="SSF51621">
    <property type="entry name" value="Phosphoenolpyruvate/pyruvate domain"/>
    <property type="match status" value="1"/>
</dbReference>
<accession>A0A318K9J3</accession>
<dbReference type="OrthoDB" id="5172636at2"/>
<dbReference type="PANTHER" id="PTHR32308">
    <property type="entry name" value="LYASE BETA SUBUNIT, PUTATIVE (AFU_ORTHOLOGUE AFUA_4G13030)-RELATED"/>
    <property type="match status" value="1"/>
</dbReference>
<evidence type="ECO:0000259" key="7">
    <source>
        <dbReference type="Pfam" id="PF03328"/>
    </source>
</evidence>
<evidence type="ECO:0000256" key="1">
    <source>
        <dbReference type="ARBA" id="ARBA00001946"/>
    </source>
</evidence>
<evidence type="ECO:0000256" key="6">
    <source>
        <dbReference type="SAM" id="MobiDB-lite"/>
    </source>
</evidence>
<dbReference type="InterPro" id="IPR040442">
    <property type="entry name" value="Pyrv_kinase-like_dom_sf"/>
</dbReference>
<dbReference type="PANTHER" id="PTHR32308:SF10">
    <property type="entry name" value="CITRATE LYASE SUBUNIT BETA"/>
    <property type="match status" value="1"/>
</dbReference>
<evidence type="ECO:0000256" key="3">
    <source>
        <dbReference type="ARBA" id="ARBA00022842"/>
    </source>
</evidence>
<evidence type="ECO:0000313" key="8">
    <source>
        <dbReference type="EMBL" id="PXX68412.1"/>
    </source>
</evidence>
<feature type="binding site" evidence="4">
    <location>
        <position position="64"/>
    </location>
    <ligand>
        <name>substrate</name>
    </ligand>
</feature>
<feature type="binding site" evidence="4">
    <location>
        <position position="112"/>
    </location>
    <ligand>
        <name>substrate</name>
    </ligand>
</feature>
<evidence type="ECO:0000256" key="5">
    <source>
        <dbReference type="PIRSR" id="PIRSR015582-2"/>
    </source>
</evidence>
<dbReference type="GO" id="GO:0016829">
    <property type="term" value="F:lyase activity"/>
    <property type="evidence" value="ECO:0007669"/>
    <property type="project" value="UniProtKB-KW"/>
</dbReference>
<gene>
    <name evidence="8" type="ORF">DFR70_10292</name>
</gene>
<organism evidence="8 9">
    <name type="scientific">Nocardia tenerifensis</name>
    <dbReference type="NCBI Taxonomy" id="228006"/>
    <lineage>
        <taxon>Bacteria</taxon>
        <taxon>Bacillati</taxon>
        <taxon>Actinomycetota</taxon>
        <taxon>Actinomycetes</taxon>
        <taxon>Mycobacteriales</taxon>
        <taxon>Nocardiaceae</taxon>
        <taxon>Nocardia</taxon>
    </lineage>
</organism>
<feature type="binding site" evidence="5">
    <location>
        <position position="112"/>
    </location>
    <ligand>
        <name>Mg(2+)</name>
        <dbReference type="ChEBI" id="CHEBI:18420"/>
    </ligand>
</feature>
<dbReference type="PIRSF" id="PIRSF015582">
    <property type="entry name" value="Cit_lyase_B"/>
    <property type="match status" value="1"/>
</dbReference>
<dbReference type="RefSeq" id="WP_083894754.1">
    <property type="nucleotide sequence ID" value="NZ_QJKF01000002.1"/>
</dbReference>
<feature type="region of interest" description="Disordered" evidence="6">
    <location>
        <begin position="274"/>
        <end position="305"/>
    </location>
</feature>
<dbReference type="InterPro" id="IPR015813">
    <property type="entry name" value="Pyrv/PenolPyrv_kinase-like_dom"/>
</dbReference>
<dbReference type="GO" id="GO:0000287">
    <property type="term" value="F:magnesium ion binding"/>
    <property type="evidence" value="ECO:0007669"/>
    <property type="project" value="TreeGrafter"/>
</dbReference>
<feature type="compositionally biased region" description="Polar residues" evidence="6">
    <location>
        <begin position="287"/>
        <end position="297"/>
    </location>
</feature>
<evidence type="ECO:0000256" key="4">
    <source>
        <dbReference type="PIRSR" id="PIRSR015582-1"/>
    </source>
</evidence>
<evidence type="ECO:0000256" key="2">
    <source>
        <dbReference type="ARBA" id="ARBA00022723"/>
    </source>
</evidence>
<proteinExistence type="predicted"/>
<keyword evidence="2 5" id="KW-0479">Metal-binding</keyword>
<feature type="binding site" evidence="5">
    <location>
        <position position="138"/>
    </location>
    <ligand>
        <name>Mg(2+)</name>
        <dbReference type="ChEBI" id="CHEBI:18420"/>
    </ligand>
</feature>
<keyword evidence="3 5" id="KW-0460">Magnesium</keyword>
<keyword evidence="9" id="KW-1185">Reference proteome</keyword>
<evidence type="ECO:0000313" key="9">
    <source>
        <dbReference type="Proteomes" id="UP000247569"/>
    </source>
</evidence>
<protein>
    <submittedName>
        <fullName evidence="8">Citrate lyase subunit beta/citryl-CoA lyase</fullName>
    </submittedName>
</protein>
<comment type="cofactor">
    <cofactor evidence="1">
        <name>Mg(2+)</name>
        <dbReference type="ChEBI" id="CHEBI:18420"/>
    </cofactor>
</comment>
<dbReference type="AlphaFoldDB" id="A0A318K9J3"/>
<sequence>MTWELPGPAWLFCPADRPERFGKAAAAADVVILDLEDGVAAGDKAAARKALVETPLDPETTVVRVNAVGTDEHALDLTALADTRYRRLMLPKCEAAEQITALSAYEVLALIESPLGALRVGDAVTAPNAIGVMWGAEDLVAGLGGKSSRHADGGYRDVARHVRSTSLLAAKAYGKLALDSVYLDIRDLDGLRAEALDAVAVGFDAKVAIHPSQVAVIRAAYAPSADEIDWARRVLDEVPKHRGVFAFEGRMVDAPVLRHAEQIVRRAALITQSAAQPAQGTEPDVQSAASNAQSAEPNAQGAERA</sequence>
<dbReference type="InterPro" id="IPR005000">
    <property type="entry name" value="Aldolase/citrate-lyase_domain"/>
</dbReference>
<dbReference type="Gene3D" id="3.20.20.60">
    <property type="entry name" value="Phosphoenolpyruvate-binding domains"/>
    <property type="match status" value="1"/>
</dbReference>
<comment type="caution">
    <text evidence="8">The sequence shown here is derived from an EMBL/GenBank/DDBJ whole genome shotgun (WGS) entry which is preliminary data.</text>
</comment>
<dbReference type="EMBL" id="QJKF01000002">
    <property type="protein sequence ID" value="PXX68412.1"/>
    <property type="molecule type" value="Genomic_DNA"/>
</dbReference>
<dbReference type="Proteomes" id="UP000247569">
    <property type="component" value="Unassembled WGS sequence"/>
</dbReference>
<dbReference type="Pfam" id="PF03328">
    <property type="entry name" value="HpcH_HpaI"/>
    <property type="match status" value="1"/>
</dbReference>
<keyword evidence="8" id="KW-0456">Lyase</keyword>
<feature type="domain" description="HpcH/HpaI aldolase/citrate lyase" evidence="7">
    <location>
        <begin position="11"/>
        <end position="211"/>
    </location>
</feature>
<dbReference type="GO" id="GO:0006107">
    <property type="term" value="P:oxaloacetate metabolic process"/>
    <property type="evidence" value="ECO:0007669"/>
    <property type="project" value="TreeGrafter"/>
</dbReference>